<organism evidence="1 2">
    <name type="scientific">Sporolactobacillus shoreicorticis</name>
    <dbReference type="NCBI Taxonomy" id="1923877"/>
    <lineage>
        <taxon>Bacteria</taxon>
        <taxon>Bacillati</taxon>
        <taxon>Bacillota</taxon>
        <taxon>Bacilli</taxon>
        <taxon>Bacillales</taxon>
        <taxon>Sporolactobacillaceae</taxon>
        <taxon>Sporolactobacillus</taxon>
    </lineage>
</organism>
<evidence type="ECO:0000313" key="1">
    <source>
        <dbReference type="EMBL" id="MFD2693253.1"/>
    </source>
</evidence>
<gene>
    <name evidence="1" type="ORF">ACFSUE_06360</name>
</gene>
<dbReference type="RefSeq" id="WP_290446271.1">
    <property type="nucleotide sequence ID" value="NZ_JAMXWM010000002.1"/>
</dbReference>
<proteinExistence type="predicted"/>
<comment type="caution">
    <text evidence="1">The sequence shown here is derived from an EMBL/GenBank/DDBJ whole genome shotgun (WGS) entry which is preliminary data.</text>
</comment>
<sequence>MNAFEFRRLKKEDIPEFVEMRKLQLLEEGAVPTSDLTKPLSE</sequence>
<dbReference type="EMBL" id="JBHUMQ010000015">
    <property type="protein sequence ID" value="MFD2693253.1"/>
    <property type="molecule type" value="Genomic_DNA"/>
</dbReference>
<dbReference type="Proteomes" id="UP001597399">
    <property type="component" value="Unassembled WGS sequence"/>
</dbReference>
<accession>A0ABW5S1D2</accession>
<keyword evidence="2" id="KW-1185">Reference proteome</keyword>
<evidence type="ECO:0000313" key="2">
    <source>
        <dbReference type="Proteomes" id="UP001597399"/>
    </source>
</evidence>
<protein>
    <recommendedName>
        <fullName evidence="3">Acetyltransferase</fullName>
    </recommendedName>
</protein>
<reference evidence="2" key="1">
    <citation type="journal article" date="2019" name="Int. J. Syst. Evol. Microbiol.">
        <title>The Global Catalogue of Microorganisms (GCM) 10K type strain sequencing project: providing services to taxonomists for standard genome sequencing and annotation.</title>
        <authorList>
            <consortium name="The Broad Institute Genomics Platform"/>
            <consortium name="The Broad Institute Genome Sequencing Center for Infectious Disease"/>
            <person name="Wu L."/>
            <person name="Ma J."/>
        </authorList>
    </citation>
    <scope>NUCLEOTIDE SEQUENCE [LARGE SCALE GENOMIC DNA]</scope>
    <source>
        <strain evidence="2">TISTR 2466</strain>
    </source>
</reference>
<name>A0ABW5S1D2_9BACL</name>
<evidence type="ECO:0008006" key="3">
    <source>
        <dbReference type="Google" id="ProtNLM"/>
    </source>
</evidence>